<dbReference type="OrthoDB" id="7165597at2"/>
<keyword evidence="3" id="KW-0378">Hydrolase</keyword>
<dbReference type="PROSITE" id="PS50828">
    <property type="entry name" value="SMR"/>
    <property type="match status" value="1"/>
</dbReference>
<evidence type="ECO:0000256" key="1">
    <source>
        <dbReference type="SAM" id="MobiDB-lite"/>
    </source>
</evidence>
<evidence type="ECO:0000313" key="3">
    <source>
        <dbReference type="EMBL" id="TWI33338.1"/>
    </source>
</evidence>
<feature type="region of interest" description="Disordered" evidence="1">
    <location>
        <begin position="1"/>
        <end position="43"/>
    </location>
</feature>
<dbReference type="PANTHER" id="PTHR35562:SF2">
    <property type="entry name" value="DNA ENDONUCLEASE SMRA-RELATED"/>
    <property type="match status" value="1"/>
</dbReference>
<keyword evidence="4" id="KW-1185">Reference proteome</keyword>
<dbReference type="Proteomes" id="UP000316225">
    <property type="component" value="Unassembled WGS sequence"/>
</dbReference>
<proteinExistence type="predicted"/>
<dbReference type="AlphaFoldDB" id="A0A562NMD5"/>
<feature type="domain" description="Smr" evidence="2">
    <location>
        <begin position="107"/>
        <end position="197"/>
    </location>
</feature>
<organism evidence="3 4">
    <name type="scientific">Paracoccus sulfuroxidans</name>
    <dbReference type="NCBI Taxonomy" id="384678"/>
    <lineage>
        <taxon>Bacteria</taxon>
        <taxon>Pseudomonadati</taxon>
        <taxon>Pseudomonadota</taxon>
        <taxon>Alphaproteobacteria</taxon>
        <taxon>Rhodobacterales</taxon>
        <taxon>Paracoccaceae</taxon>
        <taxon>Paracoccus</taxon>
    </lineage>
</organism>
<keyword evidence="3" id="KW-0540">Nuclease</keyword>
<reference evidence="3 4" key="1">
    <citation type="journal article" date="2015" name="Stand. Genomic Sci.">
        <title>Genomic Encyclopedia of Bacterial and Archaeal Type Strains, Phase III: the genomes of soil and plant-associated and newly described type strains.</title>
        <authorList>
            <person name="Whitman W.B."/>
            <person name="Woyke T."/>
            <person name="Klenk H.P."/>
            <person name="Zhou Y."/>
            <person name="Lilburn T.G."/>
            <person name="Beck B.J."/>
            <person name="De Vos P."/>
            <person name="Vandamme P."/>
            <person name="Eisen J.A."/>
            <person name="Garrity G."/>
            <person name="Hugenholtz P."/>
            <person name="Kyrpides N.C."/>
        </authorList>
    </citation>
    <scope>NUCLEOTIDE SEQUENCE [LARGE SCALE GENOMIC DNA]</scope>
    <source>
        <strain evidence="3 4">CGMCC 1.5364</strain>
    </source>
</reference>
<dbReference type="InterPro" id="IPR036063">
    <property type="entry name" value="Smr_dom_sf"/>
</dbReference>
<keyword evidence="3" id="KW-0255">Endonuclease</keyword>
<evidence type="ECO:0000313" key="4">
    <source>
        <dbReference type="Proteomes" id="UP000316225"/>
    </source>
</evidence>
<protein>
    <submittedName>
        <fullName evidence="3">DNA-nicking Smr family endonuclease</fullName>
    </submittedName>
</protein>
<accession>A0A562NMD5</accession>
<name>A0A562NMD5_9RHOB</name>
<dbReference type="SUPFAM" id="SSF160443">
    <property type="entry name" value="SMR domain-like"/>
    <property type="match status" value="1"/>
</dbReference>
<comment type="caution">
    <text evidence="3">The sequence shown here is derived from an EMBL/GenBank/DDBJ whole genome shotgun (WGS) entry which is preliminary data.</text>
</comment>
<gene>
    <name evidence="3" type="ORF">IQ24_02479</name>
</gene>
<dbReference type="RefSeq" id="WP_145398285.1">
    <property type="nucleotide sequence ID" value="NZ_VLKU01000007.1"/>
</dbReference>
<dbReference type="InterPro" id="IPR002625">
    <property type="entry name" value="Smr_dom"/>
</dbReference>
<evidence type="ECO:0000259" key="2">
    <source>
        <dbReference type="PROSITE" id="PS50828"/>
    </source>
</evidence>
<dbReference type="EMBL" id="VLKU01000007">
    <property type="protein sequence ID" value="TWI33338.1"/>
    <property type="molecule type" value="Genomic_DNA"/>
</dbReference>
<sequence length="198" mass="21709">MARHRGLSPEDKALWSRVAKTATPMHPARKDLPPEVPHPRIKTPPAARITLPAALLRPEAVKAPPGKRFSLDLATSPREALAEAPLRMDHKKHQQMKRGKLSPEARIDLHGMTLNVAQPALISFLLRAHSDGCRLALVITGKGRAGGPDAPLPVRPGALRYNVPQWLHMAPLNAIVLQVTAAHQRHGGDGAYYVYLRR</sequence>
<dbReference type="Pfam" id="PF01713">
    <property type="entry name" value="Smr"/>
    <property type="match status" value="1"/>
</dbReference>
<dbReference type="Gene3D" id="3.30.1370.110">
    <property type="match status" value="1"/>
</dbReference>
<dbReference type="PANTHER" id="PTHR35562">
    <property type="entry name" value="DNA ENDONUCLEASE SMRA-RELATED"/>
    <property type="match status" value="1"/>
</dbReference>
<dbReference type="GO" id="GO:0004519">
    <property type="term" value="F:endonuclease activity"/>
    <property type="evidence" value="ECO:0007669"/>
    <property type="project" value="UniProtKB-KW"/>
</dbReference>